<evidence type="ECO:0000313" key="2">
    <source>
        <dbReference type="Proteomes" id="UP000004910"/>
    </source>
</evidence>
<name>B1BZP5_9FIRM</name>
<sequence length="52" mass="5961">MIGDFEWCAGLPINAYKLVVALILESIITSYLEDIITRLIKTVQLFKKIVTY</sequence>
<evidence type="ECO:0000313" key="1">
    <source>
        <dbReference type="EMBL" id="EDS75893.1"/>
    </source>
</evidence>
<keyword evidence="2" id="KW-1185">Reference proteome</keyword>
<dbReference type="STRING" id="428126.CLOSPI_00423"/>
<comment type="caution">
    <text evidence="1">The sequence shown here is derived from an EMBL/GenBank/DDBJ whole genome shotgun (WGS) entry which is preliminary data.</text>
</comment>
<dbReference type="HOGENOM" id="CLU_3078522_0_0_9"/>
<reference evidence="1" key="1">
    <citation type="submission" date="2008-02" db="EMBL/GenBank/DDBJ databases">
        <authorList>
            <person name="Fulton L."/>
            <person name="Clifton S."/>
            <person name="Fulton B."/>
            <person name="Xu J."/>
            <person name="Minx P."/>
            <person name="Pepin K.H."/>
            <person name="Johnson M."/>
            <person name="Thiruvilangam P."/>
            <person name="Bhonagiri V."/>
            <person name="Nash W.E."/>
            <person name="Mardis E.R."/>
            <person name="Wilson R.K."/>
        </authorList>
    </citation>
    <scope>NUCLEOTIDE SEQUENCE [LARGE SCALE GENOMIC DNA]</scope>
    <source>
        <strain evidence="1">DSM 1552</strain>
    </source>
</reference>
<gene>
    <name evidence="1" type="ORF">CLOSPI_00423</name>
</gene>
<reference evidence="1" key="2">
    <citation type="submission" date="2014-06" db="EMBL/GenBank/DDBJ databases">
        <title>Draft genome sequence of Clostridium spiroforme (DSM 1552).</title>
        <authorList>
            <person name="Sudarsanam P."/>
            <person name="Ley R."/>
            <person name="Guruge J."/>
            <person name="Turnbaugh P.J."/>
            <person name="Mahowald M."/>
            <person name="Liep D."/>
            <person name="Gordon J."/>
        </authorList>
    </citation>
    <scope>NUCLEOTIDE SEQUENCE</scope>
    <source>
        <strain evidence="1">DSM 1552</strain>
    </source>
</reference>
<proteinExistence type="predicted"/>
<dbReference type="AlphaFoldDB" id="B1BZP5"/>
<protein>
    <submittedName>
        <fullName evidence="1">Uncharacterized protein</fullName>
    </submittedName>
</protein>
<dbReference type="EMBL" id="ABIK02000004">
    <property type="protein sequence ID" value="EDS75893.1"/>
    <property type="molecule type" value="Genomic_DNA"/>
</dbReference>
<organism evidence="1 2">
    <name type="scientific">Thomasclavelia spiroformis DSM 1552</name>
    <dbReference type="NCBI Taxonomy" id="428126"/>
    <lineage>
        <taxon>Bacteria</taxon>
        <taxon>Bacillati</taxon>
        <taxon>Bacillota</taxon>
        <taxon>Erysipelotrichia</taxon>
        <taxon>Erysipelotrichales</taxon>
        <taxon>Coprobacillaceae</taxon>
        <taxon>Thomasclavelia</taxon>
    </lineage>
</organism>
<dbReference type="Proteomes" id="UP000004910">
    <property type="component" value="Unassembled WGS sequence"/>
</dbReference>
<accession>B1BZP5</accession>